<evidence type="ECO:0000256" key="8">
    <source>
        <dbReference type="ARBA" id="ARBA00023056"/>
    </source>
</evidence>
<dbReference type="SUPFAM" id="SSF51011">
    <property type="entry name" value="Glycosyl hydrolase domain"/>
    <property type="match status" value="1"/>
</dbReference>
<comment type="similarity">
    <text evidence="4 10">Belongs to the glycosyl hydrolase 13 family. GlgB subfamily.</text>
</comment>
<keyword evidence="8 10" id="KW-0320">Glycogen biosynthesis</keyword>
<evidence type="ECO:0000256" key="5">
    <source>
        <dbReference type="ARBA" id="ARBA00022600"/>
    </source>
</evidence>
<evidence type="ECO:0000256" key="10">
    <source>
        <dbReference type="HAMAP-Rule" id="MF_00685"/>
    </source>
</evidence>
<gene>
    <name evidence="10" type="primary">glgB</name>
    <name evidence="13" type="ORF">LX64_02496</name>
</gene>
<dbReference type="AlphaFoldDB" id="A0A327QLB6"/>
<dbReference type="FunFam" id="2.60.40.10:FF:000169">
    <property type="entry name" value="1,4-alpha-glucan branching enzyme GlgB"/>
    <property type="match status" value="1"/>
</dbReference>
<dbReference type="CDD" id="cd11322">
    <property type="entry name" value="AmyAc_Glg_BE"/>
    <property type="match status" value="1"/>
</dbReference>
<dbReference type="EC" id="2.4.1.18" evidence="10"/>
<evidence type="ECO:0000313" key="13">
    <source>
        <dbReference type="EMBL" id="RAJ05339.1"/>
    </source>
</evidence>
<dbReference type="Gene3D" id="3.20.20.80">
    <property type="entry name" value="Glycosidases"/>
    <property type="match status" value="1"/>
</dbReference>
<name>A0A327QLB6_9BACT</name>
<dbReference type="HAMAP" id="MF_00685">
    <property type="entry name" value="GlgB"/>
    <property type="match status" value="1"/>
</dbReference>
<dbReference type="Pfam" id="PF02922">
    <property type="entry name" value="CBM_48"/>
    <property type="match status" value="1"/>
</dbReference>
<dbReference type="Pfam" id="PF00128">
    <property type="entry name" value="Alpha-amylase"/>
    <property type="match status" value="2"/>
</dbReference>
<dbReference type="Pfam" id="PF02806">
    <property type="entry name" value="Alpha-amylase_C"/>
    <property type="match status" value="1"/>
</dbReference>
<protein>
    <recommendedName>
        <fullName evidence="10">1,4-alpha-glucan branching enzyme GlgB</fullName>
        <ecNumber evidence="10">2.4.1.18</ecNumber>
    </recommendedName>
    <alternativeName>
        <fullName evidence="10">1,4-alpha-D-glucan:1,4-alpha-D-glucan 6-glucosyl-transferase</fullName>
    </alternativeName>
    <alternativeName>
        <fullName evidence="10">Alpha-(1-&gt;4)-glucan branching enzyme</fullName>
    </alternativeName>
    <alternativeName>
        <fullName evidence="10">Glycogen branching enzyme</fullName>
        <shortName evidence="10">BE</shortName>
    </alternativeName>
</protein>
<dbReference type="SMART" id="SM00642">
    <property type="entry name" value="Aamy"/>
    <property type="match status" value="1"/>
</dbReference>
<keyword evidence="7 10" id="KW-0808">Transferase</keyword>
<dbReference type="PANTHER" id="PTHR43651:SF3">
    <property type="entry name" value="1,4-ALPHA-GLUCAN-BRANCHING ENZYME"/>
    <property type="match status" value="1"/>
</dbReference>
<dbReference type="NCBIfam" id="NF008967">
    <property type="entry name" value="PRK12313.1"/>
    <property type="match status" value="1"/>
</dbReference>
<evidence type="ECO:0000256" key="2">
    <source>
        <dbReference type="ARBA" id="ARBA00002953"/>
    </source>
</evidence>
<evidence type="ECO:0000256" key="6">
    <source>
        <dbReference type="ARBA" id="ARBA00022676"/>
    </source>
</evidence>
<keyword evidence="5 10" id="KW-0321">Glycogen metabolism</keyword>
<dbReference type="RefSeq" id="WP_111597936.1">
    <property type="nucleotide sequence ID" value="NZ_QLLL01000004.1"/>
</dbReference>
<reference evidence="13 14" key="1">
    <citation type="submission" date="2018-06" db="EMBL/GenBank/DDBJ databases">
        <title>Genomic Encyclopedia of Archaeal and Bacterial Type Strains, Phase II (KMG-II): from individual species to whole genera.</title>
        <authorList>
            <person name="Goeker M."/>
        </authorList>
    </citation>
    <scope>NUCLEOTIDE SEQUENCE [LARGE SCALE GENOMIC DNA]</scope>
    <source>
        <strain evidence="13 14">DSM 23857</strain>
    </source>
</reference>
<comment type="catalytic activity">
    <reaction evidence="1 10">
        <text>Transfers a segment of a (1-&gt;4)-alpha-D-glucan chain to a primary hydroxy group in a similar glucan chain.</text>
        <dbReference type="EC" id="2.4.1.18"/>
    </reaction>
</comment>
<comment type="caution">
    <text evidence="13">The sequence shown here is derived from an EMBL/GenBank/DDBJ whole genome shotgun (WGS) entry which is preliminary data.</text>
</comment>
<dbReference type="PIRSF" id="PIRSF000463">
    <property type="entry name" value="GlgB"/>
    <property type="match status" value="1"/>
</dbReference>
<dbReference type="NCBIfam" id="NF003811">
    <property type="entry name" value="PRK05402.1"/>
    <property type="match status" value="1"/>
</dbReference>
<dbReference type="GO" id="GO:0003844">
    <property type="term" value="F:1,4-alpha-glucan branching enzyme activity"/>
    <property type="evidence" value="ECO:0007669"/>
    <property type="project" value="UniProtKB-UniRule"/>
</dbReference>
<evidence type="ECO:0000256" key="11">
    <source>
        <dbReference type="PIRSR" id="PIRSR000463-1"/>
    </source>
</evidence>
<evidence type="ECO:0000256" key="1">
    <source>
        <dbReference type="ARBA" id="ARBA00000826"/>
    </source>
</evidence>
<evidence type="ECO:0000256" key="4">
    <source>
        <dbReference type="ARBA" id="ARBA00009000"/>
    </source>
</evidence>
<evidence type="ECO:0000256" key="7">
    <source>
        <dbReference type="ARBA" id="ARBA00022679"/>
    </source>
</evidence>
<dbReference type="SUPFAM" id="SSF51445">
    <property type="entry name" value="(Trans)glycosidases"/>
    <property type="match status" value="1"/>
</dbReference>
<dbReference type="CDD" id="cd02855">
    <property type="entry name" value="E_set_GBE_prok_N"/>
    <property type="match status" value="1"/>
</dbReference>
<evidence type="ECO:0000259" key="12">
    <source>
        <dbReference type="SMART" id="SM00642"/>
    </source>
</evidence>
<dbReference type="SUPFAM" id="SSF81296">
    <property type="entry name" value="E set domains"/>
    <property type="match status" value="1"/>
</dbReference>
<comment type="subunit">
    <text evidence="10">Monomer.</text>
</comment>
<dbReference type="UniPathway" id="UPA00164"/>
<keyword evidence="9 10" id="KW-0119">Carbohydrate metabolism</keyword>
<dbReference type="GO" id="GO:0043169">
    <property type="term" value="F:cation binding"/>
    <property type="evidence" value="ECO:0007669"/>
    <property type="project" value="InterPro"/>
</dbReference>
<accession>A0A327QLB6</accession>
<evidence type="ECO:0000313" key="14">
    <source>
        <dbReference type="Proteomes" id="UP000249547"/>
    </source>
</evidence>
<evidence type="ECO:0000256" key="9">
    <source>
        <dbReference type="ARBA" id="ARBA00023277"/>
    </source>
</evidence>
<dbReference type="InterPro" id="IPR006047">
    <property type="entry name" value="GH13_cat_dom"/>
</dbReference>
<evidence type="ECO:0000256" key="3">
    <source>
        <dbReference type="ARBA" id="ARBA00004964"/>
    </source>
</evidence>
<dbReference type="Proteomes" id="UP000249547">
    <property type="component" value="Unassembled WGS sequence"/>
</dbReference>
<comment type="pathway">
    <text evidence="3 10">Glycan biosynthesis; glycogen biosynthesis.</text>
</comment>
<feature type="active site" description="Nucleophile" evidence="10 11">
    <location>
        <position position="347"/>
    </location>
</feature>
<dbReference type="GO" id="GO:0005829">
    <property type="term" value="C:cytosol"/>
    <property type="evidence" value="ECO:0007669"/>
    <property type="project" value="TreeGrafter"/>
</dbReference>
<dbReference type="PANTHER" id="PTHR43651">
    <property type="entry name" value="1,4-ALPHA-GLUCAN-BRANCHING ENZYME"/>
    <property type="match status" value="1"/>
</dbReference>
<dbReference type="FunFam" id="2.60.40.1180:FF:000002">
    <property type="entry name" value="1,4-alpha-glucan branching enzyme GlgB"/>
    <property type="match status" value="1"/>
</dbReference>
<keyword evidence="6 10" id="KW-0328">Glycosyltransferase</keyword>
<dbReference type="InterPro" id="IPR004193">
    <property type="entry name" value="Glyco_hydro_13_N"/>
</dbReference>
<keyword evidence="14" id="KW-1185">Reference proteome</keyword>
<dbReference type="Gene3D" id="2.60.40.1180">
    <property type="entry name" value="Golgi alpha-mannosidase II"/>
    <property type="match status" value="1"/>
</dbReference>
<dbReference type="InterPro" id="IPR006048">
    <property type="entry name" value="A-amylase/branching_C"/>
</dbReference>
<dbReference type="EMBL" id="QLLL01000004">
    <property type="protein sequence ID" value="RAJ05339.1"/>
    <property type="molecule type" value="Genomic_DNA"/>
</dbReference>
<organism evidence="13 14">
    <name type="scientific">Chitinophaga skermanii</name>
    <dbReference type="NCBI Taxonomy" id="331697"/>
    <lineage>
        <taxon>Bacteria</taxon>
        <taxon>Pseudomonadati</taxon>
        <taxon>Bacteroidota</taxon>
        <taxon>Chitinophagia</taxon>
        <taxon>Chitinophagales</taxon>
        <taxon>Chitinophagaceae</taxon>
        <taxon>Chitinophaga</taxon>
    </lineage>
</organism>
<feature type="active site" description="Proton donor" evidence="10 11">
    <location>
        <position position="400"/>
    </location>
</feature>
<dbReference type="InterPro" id="IPR013780">
    <property type="entry name" value="Glyco_hydro_b"/>
</dbReference>
<dbReference type="InterPro" id="IPR014756">
    <property type="entry name" value="Ig_E-set"/>
</dbReference>
<sequence>MAASKKKDTTSPQVKPDLLQQQAIHDEPFRPLAAVEQFSLFTPHDIYLFKEGRHFRLYEKFGAHAITYEGVQGTYFAVWAPNAAFVSVIGDFNEWDPHQHTLFVRWDESGIWEGFIPGMLEHQLYKFYIRSNNGQELRKADPYAFHAEKRPHTASITTGLDYTWHDGSWMKHRPKHNSLQSPFSVYEVHLASWRRPDAFDRETFYNYREIAHMLVPYVQEMGFTHIELLPIMEHPLDASWGYQITGYFAPTSRYGSPQDFMYFVDYCHQHNIGVLLDWVPSHFPYDDHGLYKFDGEHTYEYADMRRGFHPDWNSYIFNYGRSEVKSFLISNALYWLDKYHIDGLRVDAVASMIQLDYSRGEGQWEPNQYGGNDHLEAIQFLKELNTAVYQYFPGVQTIAEESSTYDGITRPVHLGGVGFGMKWMMGWMNDTLKYFKRDAFFRKWHQSELTFSIMYAFKENFMLPLSHDEVVHGKSPILYKMPGDDWQKFANVRLLYGYMFTHPGTKLLFMGNEFGVTHEWNDATQLNWTLLQYESHQGLQRYVKALNNLYKAEPSLHTSQFDPLGFQWLSITDHEHSIIIYIRKSKHKKDTLLIALNMTPIARHNYHVTVPLGCDWTEILNSDDTAYFGGGVINKQVIQPSKGAANGVDYTIAITIPPLGVSILKPVAG</sequence>
<dbReference type="GO" id="GO:0005978">
    <property type="term" value="P:glycogen biosynthetic process"/>
    <property type="evidence" value="ECO:0007669"/>
    <property type="project" value="UniProtKB-UniRule"/>
</dbReference>
<dbReference type="InterPro" id="IPR017853">
    <property type="entry name" value="GH"/>
</dbReference>
<dbReference type="InterPro" id="IPR037439">
    <property type="entry name" value="Branching_enzy"/>
</dbReference>
<feature type="domain" description="Glycosyl hydrolase family 13 catalytic" evidence="12">
    <location>
        <begin position="187"/>
        <end position="541"/>
    </location>
</feature>
<comment type="function">
    <text evidence="2 10">Catalyzes the formation of the alpha-1,6-glucosidic linkages in glycogen by scission of a 1,4-alpha-linked oligosaccharide from growing alpha-1,4-glucan chains and the subsequent attachment of the oligosaccharide to the alpha-1,6 position.</text>
</comment>
<dbReference type="OrthoDB" id="9800174at2"/>
<dbReference type="GO" id="GO:0004553">
    <property type="term" value="F:hydrolase activity, hydrolyzing O-glycosyl compounds"/>
    <property type="evidence" value="ECO:0007669"/>
    <property type="project" value="InterPro"/>
</dbReference>
<dbReference type="FunFam" id="3.20.20.80:FF:000003">
    <property type="entry name" value="1,4-alpha-glucan branching enzyme GlgB"/>
    <property type="match status" value="1"/>
</dbReference>
<dbReference type="InterPro" id="IPR006407">
    <property type="entry name" value="GlgB"/>
</dbReference>
<dbReference type="InterPro" id="IPR013783">
    <property type="entry name" value="Ig-like_fold"/>
</dbReference>
<dbReference type="InterPro" id="IPR044143">
    <property type="entry name" value="GlgB_N_E_set_prok"/>
</dbReference>
<proteinExistence type="inferred from homology"/>
<dbReference type="NCBIfam" id="TIGR01515">
    <property type="entry name" value="branching_enzym"/>
    <property type="match status" value="1"/>
</dbReference>
<dbReference type="Gene3D" id="2.60.40.10">
    <property type="entry name" value="Immunoglobulins"/>
    <property type="match status" value="1"/>
</dbReference>